<feature type="transmembrane region" description="Helical" evidence="1">
    <location>
        <begin position="185"/>
        <end position="215"/>
    </location>
</feature>
<protein>
    <recommendedName>
        <fullName evidence="4">O-Antigen ligase</fullName>
    </recommendedName>
</protein>
<keyword evidence="1" id="KW-0472">Membrane</keyword>
<dbReference type="Proteomes" id="UP000199297">
    <property type="component" value="Unassembled WGS sequence"/>
</dbReference>
<dbReference type="EMBL" id="FOBI01000001">
    <property type="protein sequence ID" value="SEK46607.1"/>
    <property type="molecule type" value="Genomic_DNA"/>
</dbReference>
<feature type="transmembrane region" description="Helical" evidence="1">
    <location>
        <begin position="82"/>
        <end position="105"/>
    </location>
</feature>
<evidence type="ECO:0008006" key="4">
    <source>
        <dbReference type="Google" id="ProtNLM"/>
    </source>
</evidence>
<gene>
    <name evidence="2" type="ORF">SAMN05216262_101426</name>
</gene>
<feature type="transmembrane region" description="Helical" evidence="1">
    <location>
        <begin position="344"/>
        <end position="376"/>
    </location>
</feature>
<dbReference type="AlphaFoldDB" id="A0A1H7HA05"/>
<feature type="transmembrane region" description="Helical" evidence="1">
    <location>
        <begin position="151"/>
        <end position="173"/>
    </location>
</feature>
<keyword evidence="3" id="KW-1185">Reference proteome</keyword>
<keyword evidence="1" id="KW-0812">Transmembrane</keyword>
<name>A0A1H7HA05_9GAMM</name>
<dbReference type="STRING" id="641665.GCA_002104455_00279"/>
<evidence type="ECO:0000313" key="3">
    <source>
        <dbReference type="Proteomes" id="UP000199297"/>
    </source>
</evidence>
<organism evidence="2 3">
    <name type="scientific">Colwellia chukchiensis</name>
    <dbReference type="NCBI Taxonomy" id="641665"/>
    <lineage>
        <taxon>Bacteria</taxon>
        <taxon>Pseudomonadati</taxon>
        <taxon>Pseudomonadota</taxon>
        <taxon>Gammaproteobacteria</taxon>
        <taxon>Alteromonadales</taxon>
        <taxon>Colwelliaceae</taxon>
        <taxon>Colwellia</taxon>
    </lineage>
</organism>
<feature type="transmembrane region" description="Helical" evidence="1">
    <location>
        <begin position="318"/>
        <end position="338"/>
    </location>
</feature>
<evidence type="ECO:0000313" key="2">
    <source>
        <dbReference type="EMBL" id="SEK46607.1"/>
    </source>
</evidence>
<proteinExistence type="predicted"/>
<keyword evidence="1" id="KW-1133">Transmembrane helix</keyword>
<accession>A0A1H7HA05</accession>
<feature type="transmembrane region" description="Helical" evidence="1">
    <location>
        <begin position="221"/>
        <end position="250"/>
    </location>
</feature>
<sequence length="403" mass="45360">MFTFLFLLLPIFDMINGFLVVGGYISAGGLASPSQLGRLIATAILLFVSYRYKLNIIWAVIVVYPLCVEVIAGFIHLNDYGFLFGVMSSYKLIYLFFMCLVLSFYCQKPADISLLAWFLKLNLLMISCSLVFSLITGLGNETYGYGFGTKGFFASGNGIGVYMGVCSLIMLGFKQYGLYQNVRSSTLVFFAIATAIIGSKTALVFSLILLFLLVWYSKYRYLAMIITIILFIWGLPKLIEVFTVVFDIVIKRYELSESLLAFLGSGRVNFVEEALDIFYGQESIVTRLIIGSGAFLSFQNPLHVSAYDTLETDIFDILFMYGIVGVTVYLLFFIRLTFLLKHYVIFLLAAVLLFIHSLVAGHVIFNGLSVFVIAILRVLGRYLSQSQTSRDYNVRKVNNFKEN</sequence>
<reference evidence="3" key="1">
    <citation type="submission" date="2016-10" db="EMBL/GenBank/DDBJ databases">
        <authorList>
            <person name="Varghese N."/>
            <person name="Submissions S."/>
        </authorList>
    </citation>
    <scope>NUCLEOTIDE SEQUENCE [LARGE SCALE GENOMIC DNA]</scope>
    <source>
        <strain evidence="3">CGMCC 1.9127</strain>
    </source>
</reference>
<feature type="transmembrane region" description="Helical" evidence="1">
    <location>
        <begin position="55"/>
        <end position="76"/>
    </location>
</feature>
<evidence type="ECO:0000256" key="1">
    <source>
        <dbReference type="SAM" id="Phobius"/>
    </source>
</evidence>
<feature type="transmembrane region" description="Helical" evidence="1">
    <location>
        <begin position="117"/>
        <end position="139"/>
    </location>
</feature>